<name>A0A7S1GIS8_CYCTE</name>
<feature type="region of interest" description="Disordered" evidence="1">
    <location>
        <begin position="1"/>
        <end position="30"/>
    </location>
</feature>
<protein>
    <submittedName>
        <fullName evidence="2">Uncharacterized protein</fullName>
    </submittedName>
</protein>
<evidence type="ECO:0000313" key="2">
    <source>
        <dbReference type="EMBL" id="CAD8930955.1"/>
    </source>
</evidence>
<sequence>MLLDERNPLSNSKCSRNYHEVDRRDEQKTLDNETKDHQLISFLRPLCRYYGEKDFVNLCTLWKEQKCESLVDNQWSMQQKKKKGDDFAYIGVRNIDLQQLAAAKMQMYG</sequence>
<accession>A0A7S1GIS8</accession>
<evidence type="ECO:0000256" key="1">
    <source>
        <dbReference type="SAM" id="MobiDB-lite"/>
    </source>
</evidence>
<dbReference type="AlphaFoldDB" id="A0A7S1GIS8"/>
<dbReference type="EMBL" id="HBFW01003044">
    <property type="protein sequence ID" value="CAD8930955.1"/>
    <property type="molecule type" value="Transcribed_RNA"/>
</dbReference>
<organism evidence="2">
    <name type="scientific">Cyclophora tenuis</name>
    <name type="common">Marine diatom</name>
    <dbReference type="NCBI Taxonomy" id="216820"/>
    <lineage>
        <taxon>Eukaryota</taxon>
        <taxon>Sar</taxon>
        <taxon>Stramenopiles</taxon>
        <taxon>Ochrophyta</taxon>
        <taxon>Bacillariophyta</taxon>
        <taxon>Fragilariophyceae</taxon>
        <taxon>Fragilariophycidae</taxon>
        <taxon>Cyclophorales</taxon>
        <taxon>Cyclophoraceae</taxon>
        <taxon>Cyclophora</taxon>
    </lineage>
</organism>
<gene>
    <name evidence="2" type="ORF">CTEN0397_LOCUS1977</name>
</gene>
<reference evidence="2" key="1">
    <citation type="submission" date="2021-01" db="EMBL/GenBank/DDBJ databases">
        <authorList>
            <person name="Corre E."/>
            <person name="Pelletier E."/>
            <person name="Niang G."/>
            <person name="Scheremetjew M."/>
            <person name="Finn R."/>
            <person name="Kale V."/>
            <person name="Holt S."/>
            <person name="Cochrane G."/>
            <person name="Meng A."/>
            <person name="Brown T."/>
            <person name="Cohen L."/>
        </authorList>
    </citation>
    <scope>NUCLEOTIDE SEQUENCE</scope>
    <source>
        <strain evidence="2">ECT3854</strain>
    </source>
</reference>
<feature type="compositionally biased region" description="Basic and acidic residues" evidence="1">
    <location>
        <begin position="17"/>
        <end position="30"/>
    </location>
</feature>
<proteinExistence type="predicted"/>